<dbReference type="EMBL" id="JASCZI010126257">
    <property type="protein sequence ID" value="MED6166426.1"/>
    <property type="molecule type" value="Genomic_DNA"/>
</dbReference>
<gene>
    <name evidence="1" type="ORF">PIB30_109137</name>
</gene>
<evidence type="ECO:0000313" key="2">
    <source>
        <dbReference type="Proteomes" id="UP001341840"/>
    </source>
</evidence>
<reference evidence="1 2" key="1">
    <citation type="journal article" date="2023" name="Plants (Basel)">
        <title>Bridging the Gap: Combining Genomics and Transcriptomics Approaches to Understand Stylosanthes scabra, an Orphan Legume from the Brazilian Caatinga.</title>
        <authorList>
            <person name="Ferreira-Neto J.R.C."/>
            <person name="da Silva M.D."/>
            <person name="Binneck E."/>
            <person name="de Melo N.F."/>
            <person name="da Silva R.H."/>
            <person name="de Melo A.L.T.M."/>
            <person name="Pandolfi V."/>
            <person name="Bustamante F.O."/>
            <person name="Brasileiro-Vidal A.C."/>
            <person name="Benko-Iseppon A.M."/>
        </authorList>
    </citation>
    <scope>NUCLEOTIDE SEQUENCE [LARGE SCALE GENOMIC DNA]</scope>
    <source>
        <tissue evidence="1">Leaves</tissue>
    </source>
</reference>
<name>A0ABU6UYL4_9FABA</name>
<evidence type="ECO:0000313" key="1">
    <source>
        <dbReference type="EMBL" id="MED6166426.1"/>
    </source>
</evidence>
<organism evidence="1 2">
    <name type="scientific">Stylosanthes scabra</name>
    <dbReference type="NCBI Taxonomy" id="79078"/>
    <lineage>
        <taxon>Eukaryota</taxon>
        <taxon>Viridiplantae</taxon>
        <taxon>Streptophyta</taxon>
        <taxon>Embryophyta</taxon>
        <taxon>Tracheophyta</taxon>
        <taxon>Spermatophyta</taxon>
        <taxon>Magnoliopsida</taxon>
        <taxon>eudicotyledons</taxon>
        <taxon>Gunneridae</taxon>
        <taxon>Pentapetalae</taxon>
        <taxon>rosids</taxon>
        <taxon>fabids</taxon>
        <taxon>Fabales</taxon>
        <taxon>Fabaceae</taxon>
        <taxon>Papilionoideae</taxon>
        <taxon>50 kb inversion clade</taxon>
        <taxon>dalbergioids sensu lato</taxon>
        <taxon>Dalbergieae</taxon>
        <taxon>Pterocarpus clade</taxon>
        <taxon>Stylosanthes</taxon>
    </lineage>
</organism>
<comment type="caution">
    <text evidence="1">The sequence shown here is derived from an EMBL/GenBank/DDBJ whole genome shotgun (WGS) entry which is preliminary data.</text>
</comment>
<dbReference type="Proteomes" id="UP001341840">
    <property type="component" value="Unassembled WGS sequence"/>
</dbReference>
<accession>A0ABU6UYL4</accession>
<protein>
    <submittedName>
        <fullName evidence="1">Uncharacterized protein</fullName>
    </submittedName>
</protein>
<keyword evidence="2" id="KW-1185">Reference proteome</keyword>
<proteinExistence type="predicted"/>
<feature type="non-terminal residue" evidence="1">
    <location>
        <position position="93"/>
    </location>
</feature>
<sequence>MGVKNVPIDYGHTFEDIGTLIEGSRMPAWRLLYRHAFQRVPRSSSTATLKREPTCGRVTLLCMRYGYALKRTNKELLPRFNERSYEGLWPRFK</sequence>